<keyword evidence="2" id="KW-0496">Mitochondrion</keyword>
<dbReference type="RefSeq" id="YP_009072401.1">
    <property type="nucleotide sequence ID" value="NC_025200.1"/>
</dbReference>
<dbReference type="InterPro" id="IPR027434">
    <property type="entry name" value="Homing_endonucl"/>
</dbReference>
<dbReference type="SUPFAM" id="SSF55608">
    <property type="entry name" value="Homing endonucleases"/>
    <property type="match status" value="1"/>
</dbReference>
<proteinExistence type="predicted"/>
<dbReference type="GeneID" id="20498050"/>
<organism evidence="2">
    <name type="scientific">Sclerotinia borealis</name>
    <dbReference type="NCBI Taxonomy" id="77105"/>
    <lineage>
        <taxon>Eukaryota</taxon>
        <taxon>Fungi</taxon>
        <taxon>Dikarya</taxon>
        <taxon>Ascomycota</taxon>
        <taxon>Pezizomycotina</taxon>
        <taxon>Leotiomycetes</taxon>
        <taxon>Helotiales</taxon>
        <taxon>Sclerotiniaceae</taxon>
        <taxon>Sclerotinia</taxon>
    </lineage>
</organism>
<keyword evidence="2" id="KW-0378">Hydrolase</keyword>
<evidence type="ECO:0000259" key="1">
    <source>
        <dbReference type="Pfam" id="PF00961"/>
    </source>
</evidence>
<reference evidence="2" key="1">
    <citation type="journal article" date="2014" name="PLoS ONE">
        <title>The 203 kbp Mitochondrial Genome of the Phytopathogenic Fungus Sclerotinia borealis Reveals Multiple Invasions of Introns and Genomic Duplications.</title>
        <authorList>
            <person name="Mardanov A.V."/>
            <person name="Beletsky A.V."/>
            <person name="Kadnikov V.V."/>
            <person name="Ignatov A.N."/>
            <person name="Ravin N.V."/>
        </authorList>
    </citation>
    <scope>NUCLEOTIDE SEQUENCE</scope>
    <source>
        <strain evidence="2">F-4128</strain>
    </source>
</reference>
<dbReference type="Gene3D" id="3.10.28.10">
    <property type="entry name" value="Homing endonucleases"/>
    <property type="match status" value="1"/>
</dbReference>
<name>A0A088CS22_9HELO</name>
<sequence length="137" mass="16078">MDYTEDEEYTKTNLQDVVFLNLFVGFSDGESNFTIILHKDSNGIIKNVAFRFLIELHVDDIDVLNYIKSKLNLGNNISVYGSSCKFTVTHPKDISKLIFIFDKYNLNTTEYLDYLDFKKAFMLYQEERCTGFKEKKH</sequence>
<geneLocation type="mitochondrion" evidence="2"/>
<keyword evidence="2" id="KW-0255">Endonuclease</keyword>
<keyword evidence="2" id="KW-0540">Nuclease</keyword>
<feature type="domain" description="Homing endonuclease LAGLIDADG" evidence="1">
    <location>
        <begin position="24"/>
        <end position="120"/>
    </location>
</feature>
<protein>
    <submittedName>
        <fullName evidence="2">LAGLIDADG endonuclease</fullName>
    </submittedName>
</protein>
<dbReference type="AlphaFoldDB" id="A0A088CS22"/>
<dbReference type="GO" id="GO:0005739">
    <property type="term" value="C:mitochondrion"/>
    <property type="evidence" value="ECO:0007669"/>
    <property type="project" value="UniProtKB-ARBA"/>
</dbReference>
<accession>A0A088CS22</accession>
<dbReference type="PANTHER" id="PTHR36181">
    <property type="entry name" value="INTRON-ENCODED ENDONUCLEASE AI3-RELATED"/>
    <property type="match status" value="1"/>
</dbReference>
<dbReference type="Pfam" id="PF00961">
    <property type="entry name" value="LAGLIDADG_1"/>
    <property type="match status" value="1"/>
</dbReference>
<dbReference type="GO" id="GO:0004519">
    <property type="term" value="F:endonuclease activity"/>
    <property type="evidence" value="ECO:0007669"/>
    <property type="project" value="UniProtKB-KW"/>
</dbReference>
<dbReference type="InterPro" id="IPR004860">
    <property type="entry name" value="LAGLIDADG_dom"/>
</dbReference>
<dbReference type="PANTHER" id="PTHR36181:SF2">
    <property type="entry name" value="INTRON-ENCODED ENDONUCLEASE AI3-RELATED"/>
    <property type="match status" value="1"/>
</dbReference>
<evidence type="ECO:0000313" key="2">
    <source>
        <dbReference type="EMBL" id="AIJ56818.1"/>
    </source>
</evidence>
<gene>
    <name evidence="2" type="ORF">SBORM_0136</name>
</gene>
<dbReference type="InterPro" id="IPR051289">
    <property type="entry name" value="LAGLIDADG_Endonuclease"/>
</dbReference>
<dbReference type="EMBL" id="KJ434027">
    <property type="protein sequence ID" value="AIJ56818.1"/>
    <property type="molecule type" value="Genomic_DNA"/>
</dbReference>